<dbReference type="PANTHER" id="PTHR10629:SF52">
    <property type="entry name" value="DNA (CYTOSINE-5)-METHYLTRANSFERASE 1"/>
    <property type="match status" value="1"/>
</dbReference>
<dbReference type="Proteomes" id="UP000269115">
    <property type="component" value="Unassembled WGS sequence"/>
</dbReference>
<dbReference type="Gene3D" id="3.40.50.150">
    <property type="entry name" value="Vaccinia Virus protein VP39"/>
    <property type="match status" value="1"/>
</dbReference>
<evidence type="ECO:0000313" key="9">
    <source>
        <dbReference type="EMBL" id="ROQ52919.1"/>
    </source>
</evidence>
<evidence type="ECO:0000256" key="2">
    <source>
        <dbReference type="ARBA" id="ARBA00022603"/>
    </source>
</evidence>
<reference evidence="9 10" key="1">
    <citation type="submission" date="2018-11" db="EMBL/GenBank/DDBJ databases">
        <title>Genomic analyses of the natural microbiome of Caenorhabditis elegans.</title>
        <authorList>
            <person name="Samuel B."/>
        </authorList>
    </citation>
    <scope>NUCLEOTIDE SEQUENCE [LARGE SCALE GENOMIC DNA]</scope>
    <source>
        <strain evidence="9 10">BIGb0473</strain>
    </source>
</reference>
<keyword evidence="4 7" id="KW-0949">S-adenosyl-L-methionine</keyword>
<dbReference type="EMBL" id="RJUR01000011">
    <property type="protein sequence ID" value="ROQ52919.1"/>
    <property type="molecule type" value="Genomic_DNA"/>
</dbReference>
<dbReference type="EC" id="2.1.1.37" evidence="1"/>
<dbReference type="PANTHER" id="PTHR10629">
    <property type="entry name" value="CYTOSINE-SPECIFIC METHYLTRANSFERASE"/>
    <property type="match status" value="1"/>
</dbReference>
<comment type="catalytic activity">
    <reaction evidence="6">
        <text>a 2'-deoxycytidine in DNA + S-adenosyl-L-methionine = a 5-methyl-2'-deoxycytidine in DNA + S-adenosyl-L-homocysteine + H(+)</text>
        <dbReference type="Rhea" id="RHEA:13681"/>
        <dbReference type="Rhea" id="RHEA-COMP:11369"/>
        <dbReference type="Rhea" id="RHEA-COMP:11370"/>
        <dbReference type="ChEBI" id="CHEBI:15378"/>
        <dbReference type="ChEBI" id="CHEBI:57856"/>
        <dbReference type="ChEBI" id="CHEBI:59789"/>
        <dbReference type="ChEBI" id="CHEBI:85452"/>
        <dbReference type="ChEBI" id="CHEBI:85454"/>
        <dbReference type="EC" id="2.1.1.37"/>
    </reaction>
</comment>
<dbReference type="AlphaFoldDB" id="A0A9X8EN32"/>
<dbReference type="PROSITE" id="PS00095">
    <property type="entry name" value="C5_MTASE_2"/>
    <property type="match status" value="1"/>
</dbReference>
<dbReference type="PROSITE" id="PS51679">
    <property type="entry name" value="SAM_MT_C5"/>
    <property type="match status" value="1"/>
</dbReference>
<dbReference type="PRINTS" id="PR00105">
    <property type="entry name" value="C5METTRFRASE"/>
</dbReference>
<evidence type="ECO:0000256" key="4">
    <source>
        <dbReference type="ARBA" id="ARBA00022691"/>
    </source>
</evidence>
<dbReference type="InterPro" id="IPR001525">
    <property type="entry name" value="C5_MeTfrase"/>
</dbReference>
<evidence type="ECO:0000256" key="8">
    <source>
        <dbReference type="RuleBase" id="RU000416"/>
    </source>
</evidence>
<proteinExistence type="inferred from homology"/>
<dbReference type="NCBIfam" id="TIGR00675">
    <property type="entry name" value="dcm"/>
    <property type="match status" value="1"/>
</dbReference>
<comment type="caution">
    <text evidence="9">The sequence shown here is derived from an EMBL/GenBank/DDBJ whole genome shotgun (WGS) entry which is preliminary data.</text>
</comment>
<dbReference type="InterPro" id="IPR031303">
    <property type="entry name" value="C5_meth_CS"/>
</dbReference>
<comment type="similarity">
    <text evidence="7 8">Belongs to the class I-like SAM-binding methyltransferase superfamily. C5-methyltransferase family.</text>
</comment>
<dbReference type="GO" id="GO:0003886">
    <property type="term" value="F:DNA (cytosine-5-)-methyltransferase activity"/>
    <property type="evidence" value="ECO:0007669"/>
    <property type="project" value="UniProtKB-EC"/>
</dbReference>
<keyword evidence="2 7" id="KW-0489">Methyltransferase</keyword>
<gene>
    <name evidence="9" type="ORF">EDF85_0666</name>
</gene>
<dbReference type="InterPro" id="IPR029063">
    <property type="entry name" value="SAM-dependent_MTases_sf"/>
</dbReference>
<accession>A0A9X8EN32</accession>
<dbReference type="SUPFAM" id="SSF53335">
    <property type="entry name" value="S-adenosyl-L-methionine-dependent methyltransferases"/>
    <property type="match status" value="1"/>
</dbReference>
<organism evidence="9 10">
    <name type="scientific">Pseudomonas putida</name>
    <name type="common">Arthrobacter siderocapsulatus</name>
    <dbReference type="NCBI Taxonomy" id="303"/>
    <lineage>
        <taxon>Bacteria</taxon>
        <taxon>Pseudomonadati</taxon>
        <taxon>Pseudomonadota</taxon>
        <taxon>Gammaproteobacteria</taxon>
        <taxon>Pseudomonadales</taxon>
        <taxon>Pseudomonadaceae</taxon>
        <taxon>Pseudomonas</taxon>
    </lineage>
</organism>
<evidence type="ECO:0000313" key="10">
    <source>
        <dbReference type="Proteomes" id="UP000269115"/>
    </source>
</evidence>
<evidence type="ECO:0000256" key="7">
    <source>
        <dbReference type="PROSITE-ProRule" id="PRU01016"/>
    </source>
</evidence>
<dbReference type="Gene3D" id="3.90.120.10">
    <property type="entry name" value="DNA Methylase, subunit A, domain 2"/>
    <property type="match status" value="1"/>
</dbReference>
<name>A0A9X8EN32_PSEPU</name>
<evidence type="ECO:0000256" key="3">
    <source>
        <dbReference type="ARBA" id="ARBA00022679"/>
    </source>
</evidence>
<keyword evidence="3 7" id="KW-0808">Transferase</keyword>
<protein>
    <recommendedName>
        <fullName evidence="1">DNA (cytosine-5-)-methyltransferase</fullName>
        <ecNumber evidence="1">2.1.1.37</ecNumber>
    </recommendedName>
</protein>
<feature type="active site" evidence="7">
    <location>
        <position position="150"/>
    </location>
</feature>
<sequence length="560" mass="62732">MTEIQMNMIFREHTAIDAVAVLPRPIQVVDLFAGPGGLGEGVSASGDGKQFEIVVSAEKDLAAWQTLRLRAFFRLLKTRNPKRLIDYYRFCNGTTDRPYSDASEAEWKEAEAEARCITLGTKEGNRELDEVLDVRLDSSRPWVLIGGPPCQAYSVVGRARNQAKANYSAEEDDRHFLYKEYLRIIKERKPAVFVMENVKGILSSKVGGERIFSQILKDLSDPNKALEDAEPGIKYRICSLVSGQTYGPGDDVEQVDPHAFVIRAEEHGIPQARHRVILLGIALDEEGSIPSHALLAKAEEKVVVKQVLDDLPMLRSRLTRQRDGNEAWYRVVADQLDELRSELDERADPKLASEMDIVRSSLLSASIDVGDIRVARVGKDGRTGLSSLDEWYLDDDLDYWLNHDARGHMPSDLRRYIFASLFARAHGVSPKGHQQFSLKGLAPAHKNWETGKFSDRFRVQLANLPATTITSHISKDGHYFIHYDPKQCRSLTVREAARIQTFPDNYFFQGNRTQQFQQVGNAVPPLLANKIAGIVFSVVCEKASKEKSSNFSCVGGMVGD</sequence>
<dbReference type="GO" id="GO:0009307">
    <property type="term" value="P:DNA restriction-modification system"/>
    <property type="evidence" value="ECO:0007669"/>
    <property type="project" value="UniProtKB-KW"/>
</dbReference>
<keyword evidence="5" id="KW-0680">Restriction system</keyword>
<evidence type="ECO:0000256" key="1">
    <source>
        <dbReference type="ARBA" id="ARBA00011975"/>
    </source>
</evidence>
<dbReference type="Pfam" id="PF00145">
    <property type="entry name" value="DNA_methylase"/>
    <property type="match status" value="2"/>
</dbReference>
<dbReference type="GO" id="GO:0003677">
    <property type="term" value="F:DNA binding"/>
    <property type="evidence" value="ECO:0007669"/>
    <property type="project" value="TreeGrafter"/>
</dbReference>
<dbReference type="GO" id="GO:0032259">
    <property type="term" value="P:methylation"/>
    <property type="evidence" value="ECO:0007669"/>
    <property type="project" value="UniProtKB-KW"/>
</dbReference>
<dbReference type="GO" id="GO:0044027">
    <property type="term" value="P:negative regulation of gene expression via chromosomal CpG island methylation"/>
    <property type="evidence" value="ECO:0007669"/>
    <property type="project" value="TreeGrafter"/>
</dbReference>
<dbReference type="InterPro" id="IPR050390">
    <property type="entry name" value="C5-Methyltransferase"/>
</dbReference>
<evidence type="ECO:0000256" key="6">
    <source>
        <dbReference type="ARBA" id="ARBA00047422"/>
    </source>
</evidence>
<evidence type="ECO:0000256" key="5">
    <source>
        <dbReference type="ARBA" id="ARBA00022747"/>
    </source>
</evidence>